<accession>A0AAE0Y699</accession>
<proteinExistence type="predicted"/>
<dbReference type="EMBL" id="JAWDGP010006848">
    <property type="protein sequence ID" value="KAK3734473.1"/>
    <property type="molecule type" value="Genomic_DNA"/>
</dbReference>
<organism evidence="2 3">
    <name type="scientific">Elysia crispata</name>
    <name type="common">lettuce slug</name>
    <dbReference type="NCBI Taxonomy" id="231223"/>
    <lineage>
        <taxon>Eukaryota</taxon>
        <taxon>Metazoa</taxon>
        <taxon>Spiralia</taxon>
        <taxon>Lophotrochozoa</taxon>
        <taxon>Mollusca</taxon>
        <taxon>Gastropoda</taxon>
        <taxon>Heterobranchia</taxon>
        <taxon>Euthyneura</taxon>
        <taxon>Panpulmonata</taxon>
        <taxon>Sacoglossa</taxon>
        <taxon>Placobranchoidea</taxon>
        <taxon>Plakobranchidae</taxon>
        <taxon>Elysia</taxon>
    </lineage>
</organism>
<name>A0AAE0Y699_9GAST</name>
<evidence type="ECO:0000313" key="3">
    <source>
        <dbReference type="Proteomes" id="UP001283361"/>
    </source>
</evidence>
<comment type="caution">
    <text evidence="2">The sequence shown here is derived from an EMBL/GenBank/DDBJ whole genome shotgun (WGS) entry which is preliminary data.</text>
</comment>
<gene>
    <name evidence="2" type="ORF">RRG08_029148</name>
</gene>
<evidence type="ECO:0000313" key="2">
    <source>
        <dbReference type="EMBL" id="KAK3734473.1"/>
    </source>
</evidence>
<sequence length="120" mass="13374">MTSNDTLGVVSTNMERAPVTCDLCHRTQPKRAYFFNHKFVVTIMMEGPLDTDSPIKMRTTTTIRTTLEASKGAGGEGCEGILLVWQKMTRHESQSIGPCDSRTPPKCEKKKKRLGQQLST</sequence>
<reference evidence="2" key="1">
    <citation type="journal article" date="2023" name="G3 (Bethesda)">
        <title>A reference genome for the long-term kleptoplast-retaining sea slug Elysia crispata morphotype clarki.</title>
        <authorList>
            <person name="Eastman K.E."/>
            <person name="Pendleton A.L."/>
            <person name="Shaikh M.A."/>
            <person name="Suttiyut T."/>
            <person name="Ogas R."/>
            <person name="Tomko P."/>
            <person name="Gavelis G."/>
            <person name="Widhalm J.R."/>
            <person name="Wisecaver J.H."/>
        </authorList>
    </citation>
    <scope>NUCLEOTIDE SEQUENCE</scope>
    <source>
        <strain evidence="2">ECLA1</strain>
    </source>
</reference>
<dbReference type="AlphaFoldDB" id="A0AAE0Y699"/>
<feature type="region of interest" description="Disordered" evidence="1">
    <location>
        <begin position="92"/>
        <end position="120"/>
    </location>
</feature>
<dbReference type="Proteomes" id="UP001283361">
    <property type="component" value="Unassembled WGS sequence"/>
</dbReference>
<protein>
    <submittedName>
        <fullName evidence="2">Uncharacterized protein</fullName>
    </submittedName>
</protein>
<evidence type="ECO:0000256" key="1">
    <source>
        <dbReference type="SAM" id="MobiDB-lite"/>
    </source>
</evidence>
<keyword evidence="3" id="KW-1185">Reference proteome</keyword>